<evidence type="ECO:0000256" key="8">
    <source>
        <dbReference type="ARBA" id="ARBA00022982"/>
    </source>
</evidence>
<keyword evidence="11 12" id="KW-0472">Membrane</keyword>
<evidence type="ECO:0000256" key="7">
    <source>
        <dbReference type="ARBA" id="ARBA00022723"/>
    </source>
</evidence>
<keyword evidence="10" id="KW-0408">Iron</keyword>
<keyword evidence="6 12" id="KW-0812">Transmembrane</keyword>
<keyword evidence="4" id="KW-1003">Cell membrane</keyword>
<gene>
    <name evidence="13" type="ORF">FM105_07555</name>
</gene>
<comment type="similarity">
    <text evidence="2">Belongs to the cytochrome ubiquinol oxidase subunit 2 family.</text>
</comment>
<evidence type="ECO:0000256" key="2">
    <source>
        <dbReference type="ARBA" id="ARBA00007543"/>
    </source>
</evidence>
<keyword evidence="13" id="KW-0560">Oxidoreductase</keyword>
<keyword evidence="8" id="KW-0249">Electron transport</keyword>
<keyword evidence="7" id="KW-0479">Metal-binding</keyword>
<dbReference type="PANTHER" id="PTHR43141:SF5">
    <property type="entry name" value="CYTOCHROME BD-I UBIQUINOL OXIDASE SUBUNIT 2"/>
    <property type="match status" value="1"/>
</dbReference>
<dbReference type="GO" id="GO:0016682">
    <property type="term" value="F:oxidoreductase activity, acting on diphenols and related substances as donors, oxygen as acceptor"/>
    <property type="evidence" value="ECO:0007669"/>
    <property type="project" value="TreeGrafter"/>
</dbReference>
<organism evidence="13 14">
    <name type="scientific">Brevibacterium yomogidense</name>
    <dbReference type="NCBI Taxonomy" id="946573"/>
    <lineage>
        <taxon>Bacteria</taxon>
        <taxon>Bacillati</taxon>
        <taxon>Actinomycetota</taxon>
        <taxon>Actinomycetes</taxon>
        <taxon>Micrococcales</taxon>
        <taxon>Brevibacteriaceae</taxon>
        <taxon>Brevibacterium</taxon>
    </lineage>
</organism>
<dbReference type="GO" id="GO:0005886">
    <property type="term" value="C:plasma membrane"/>
    <property type="evidence" value="ECO:0007669"/>
    <property type="project" value="UniProtKB-SubCell"/>
</dbReference>
<feature type="transmembrane region" description="Helical" evidence="12">
    <location>
        <begin position="164"/>
        <end position="185"/>
    </location>
</feature>
<keyword evidence="14" id="KW-1185">Reference proteome</keyword>
<dbReference type="InterPro" id="IPR003317">
    <property type="entry name" value="Cyt-d_oxidase_su2"/>
</dbReference>
<dbReference type="PANTHER" id="PTHR43141">
    <property type="entry name" value="CYTOCHROME BD2 SUBUNIT II"/>
    <property type="match status" value="1"/>
</dbReference>
<sequence>MADLLPVIWFVLIAVLWLGFLFLEGFDLGIGILMKTFARDERERRLLLNTIGPVWDGNEVWLVTAAGAMFAAFPLWYASLFSALYLPLTFTLLALILRAVSIEYRGKRGYSQRWVDGWTWCLSGGSLVAAFCVGAMLALTTTGLPLDANGDNTGGAFAWLTPPALIGGVGTVCFSVLHGLLFLTLKTDGSVRRRAHALATRWAPVLVLPLLGWAVLVQVQSDGGVIGWSLTGLAVVAAAYAWMRLRAGGEKSAFLGQSAFLAASIGGIFTTAFPVVLPSTLDPAFDLTIHTASSSDYTLGVMVAVAAVGVPAVLAYQAWSYSVFAKRLTVDHIPPAHTVPVAIRGHASLTP</sequence>
<evidence type="ECO:0000313" key="13">
    <source>
        <dbReference type="EMBL" id="SLM97687.1"/>
    </source>
</evidence>
<name>A0A1X6XGI0_9MICO</name>
<dbReference type="EC" id="1.10.3.-" evidence="13"/>
<feature type="transmembrane region" description="Helical" evidence="12">
    <location>
        <begin position="225"/>
        <end position="242"/>
    </location>
</feature>
<dbReference type="NCBIfam" id="TIGR00203">
    <property type="entry name" value="cydB"/>
    <property type="match status" value="1"/>
</dbReference>
<proteinExistence type="inferred from homology"/>
<accession>A0A1X6XGI0</accession>
<dbReference type="GO" id="GO:0009055">
    <property type="term" value="F:electron transfer activity"/>
    <property type="evidence" value="ECO:0007669"/>
    <property type="project" value="TreeGrafter"/>
</dbReference>
<keyword evidence="9 12" id="KW-1133">Transmembrane helix</keyword>
<evidence type="ECO:0000256" key="1">
    <source>
        <dbReference type="ARBA" id="ARBA00004651"/>
    </source>
</evidence>
<dbReference type="Pfam" id="PF02322">
    <property type="entry name" value="Cyt_bd_oxida_II"/>
    <property type="match status" value="1"/>
</dbReference>
<evidence type="ECO:0000256" key="3">
    <source>
        <dbReference type="ARBA" id="ARBA00022448"/>
    </source>
</evidence>
<dbReference type="GO" id="GO:0046872">
    <property type="term" value="F:metal ion binding"/>
    <property type="evidence" value="ECO:0007669"/>
    <property type="project" value="UniProtKB-KW"/>
</dbReference>
<feature type="transmembrane region" description="Helical" evidence="12">
    <location>
        <begin position="76"/>
        <end position="97"/>
    </location>
</feature>
<keyword evidence="5" id="KW-0349">Heme</keyword>
<feature type="transmembrane region" description="Helical" evidence="12">
    <location>
        <begin position="6"/>
        <end position="34"/>
    </location>
</feature>
<evidence type="ECO:0000256" key="6">
    <source>
        <dbReference type="ARBA" id="ARBA00022692"/>
    </source>
</evidence>
<dbReference type="GO" id="GO:0019646">
    <property type="term" value="P:aerobic electron transport chain"/>
    <property type="evidence" value="ECO:0007669"/>
    <property type="project" value="TreeGrafter"/>
</dbReference>
<evidence type="ECO:0000313" key="14">
    <source>
        <dbReference type="Proteomes" id="UP000196581"/>
    </source>
</evidence>
<feature type="transmembrane region" description="Helical" evidence="12">
    <location>
        <begin position="254"/>
        <end position="277"/>
    </location>
</feature>
<evidence type="ECO:0000256" key="12">
    <source>
        <dbReference type="SAM" id="Phobius"/>
    </source>
</evidence>
<dbReference type="RefSeq" id="WP_087006877.1">
    <property type="nucleotide sequence ID" value="NZ_FWFF01000013.1"/>
</dbReference>
<evidence type="ECO:0000256" key="9">
    <source>
        <dbReference type="ARBA" id="ARBA00022989"/>
    </source>
</evidence>
<feature type="transmembrane region" description="Helical" evidence="12">
    <location>
        <begin position="118"/>
        <end position="144"/>
    </location>
</feature>
<dbReference type="EMBL" id="FWFF01000013">
    <property type="protein sequence ID" value="SLM97687.1"/>
    <property type="molecule type" value="Genomic_DNA"/>
</dbReference>
<dbReference type="Proteomes" id="UP000196581">
    <property type="component" value="Unassembled WGS sequence"/>
</dbReference>
<protein>
    <submittedName>
        <fullName evidence="13">Cytochrome d ubiquinol oxidase subunit II</fullName>
        <ecNumber evidence="13">1.10.3.-</ecNumber>
    </submittedName>
</protein>
<dbReference type="PIRSF" id="PIRSF000267">
    <property type="entry name" value="Cyt_oxidse_sub2"/>
    <property type="match status" value="1"/>
</dbReference>
<comment type="subcellular location">
    <subcellularLocation>
        <location evidence="1">Cell membrane</location>
        <topology evidence="1">Multi-pass membrane protein</topology>
    </subcellularLocation>
</comment>
<feature type="transmembrane region" description="Helical" evidence="12">
    <location>
        <begin position="197"/>
        <end position="219"/>
    </location>
</feature>
<feature type="transmembrane region" description="Helical" evidence="12">
    <location>
        <begin position="297"/>
        <end position="319"/>
    </location>
</feature>
<evidence type="ECO:0000256" key="10">
    <source>
        <dbReference type="ARBA" id="ARBA00023004"/>
    </source>
</evidence>
<keyword evidence="3" id="KW-0813">Transport</keyword>
<reference evidence="14" key="1">
    <citation type="submission" date="2017-02" db="EMBL/GenBank/DDBJ databases">
        <authorList>
            <person name="Dridi B."/>
        </authorList>
    </citation>
    <scope>NUCLEOTIDE SEQUENCE [LARGE SCALE GENOMIC DNA]</scope>
    <source>
        <strain evidence="14">B Co 03.10</strain>
    </source>
</reference>
<dbReference type="GO" id="GO:0070069">
    <property type="term" value="C:cytochrome complex"/>
    <property type="evidence" value="ECO:0007669"/>
    <property type="project" value="TreeGrafter"/>
</dbReference>
<evidence type="ECO:0000256" key="5">
    <source>
        <dbReference type="ARBA" id="ARBA00022617"/>
    </source>
</evidence>
<dbReference type="AlphaFoldDB" id="A0A1X6XGI0"/>
<evidence type="ECO:0000256" key="4">
    <source>
        <dbReference type="ARBA" id="ARBA00022475"/>
    </source>
</evidence>
<evidence type="ECO:0000256" key="11">
    <source>
        <dbReference type="ARBA" id="ARBA00023136"/>
    </source>
</evidence>